<reference evidence="6" key="1">
    <citation type="journal article" date="2021" name="Nat. Commun.">
        <title>Genetic determinants of endophytism in the Arabidopsis root mycobiome.</title>
        <authorList>
            <person name="Mesny F."/>
            <person name="Miyauchi S."/>
            <person name="Thiergart T."/>
            <person name="Pickel B."/>
            <person name="Atanasova L."/>
            <person name="Karlsson M."/>
            <person name="Huettel B."/>
            <person name="Barry K.W."/>
            <person name="Haridas S."/>
            <person name="Chen C."/>
            <person name="Bauer D."/>
            <person name="Andreopoulos W."/>
            <person name="Pangilinan J."/>
            <person name="LaButti K."/>
            <person name="Riley R."/>
            <person name="Lipzen A."/>
            <person name="Clum A."/>
            <person name="Drula E."/>
            <person name="Henrissat B."/>
            <person name="Kohler A."/>
            <person name="Grigoriev I.V."/>
            <person name="Martin F.M."/>
            <person name="Hacquard S."/>
        </authorList>
    </citation>
    <scope>NUCLEOTIDE SEQUENCE</scope>
    <source>
        <strain evidence="6">MPI-CAGE-CH-0235</strain>
    </source>
</reference>
<dbReference type="InterPro" id="IPR036188">
    <property type="entry name" value="FAD/NAD-bd_sf"/>
</dbReference>
<dbReference type="AlphaFoldDB" id="A0A8K0SR57"/>
<feature type="domain" description="FAD-binding" evidence="5">
    <location>
        <begin position="290"/>
        <end position="333"/>
    </location>
</feature>
<keyword evidence="2" id="KW-0274">FAD</keyword>
<accession>A0A8K0SR57</accession>
<evidence type="ECO:0000259" key="5">
    <source>
        <dbReference type="Pfam" id="PF01494"/>
    </source>
</evidence>
<protein>
    <recommendedName>
        <fullName evidence="5">FAD-binding domain-containing protein</fullName>
    </recommendedName>
</protein>
<comment type="caution">
    <text evidence="6">The sequence shown here is derived from an EMBL/GenBank/DDBJ whole genome shotgun (WGS) entry which is preliminary data.</text>
</comment>
<dbReference type="GO" id="GO:0004497">
    <property type="term" value="F:monooxygenase activity"/>
    <property type="evidence" value="ECO:0007669"/>
    <property type="project" value="UniProtKB-KW"/>
</dbReference>
<evidence type="ECO:0000256" key="3">
    <source>
        <dbReference type="ARBA" id="ARBA00023002"/>
    </source>
</evidence>
<dbReference type="PRINTS" id="PR00420">
    <property type="entry name" value="RNGMNOXGNASE"/>
</dbReference>
<proteinExistence type="predicted"/>
<dbReference type="GO" id="GO:0071949">
    <property type="term" value="F:FAD binding"/>
    <property type="evidence" value="ECO:0007669"/>
    <property type="project" value="InterPro"/>
</dbReference>
<evidence type="ECO:0000313" key="6">
    <source>
        <dbReference type="EMBL" id="KAH7311660.1"/>
    </source>
</evidence>
<dbReference type="SUPFAM" id="SSF51905">
    <property type="entry name" value="FAD/NAD(P)-binding domain"/>
    <property type="match status" value="1"/>
</dbReference>
<dbReference type="Proteomes" id="UP000813444">
    <property type="component" value="Unassembled WGS sequence"/>
</dbReference>
<dbReference type="InterPro" id="IPR002938">
    <property type="entry name" value="FAD-bd"/>
</dbReference>
<keyword evidence="1" id="KW-0285">Flavoprotein</keyword>
<dbReference type="Gene3D" id="3.50.50.60">
    <property type="entry name" value="FAD/NAD(P)-binding domain"/>
    <property type="match status" value="1"/>
</dbReference>
<keyword evidence="4" id="KW-0503">Monooxygenase</keyword>
<name>A0A8K0SR57_9HYPO</name>
<dbReference type="OrthoDB" id="655030at2759"/>
<evidence type="ECO:0000256" key="4">
    <source>
        <dbReference type="ARBA" id="ARBA00023033"/>
    </source>
</evidence>
<gene>
    <name evidence="6" type="ORF">B0I35DRAFT_452815</name>
</gene>
<dbReference type="Pfam" id="PF01494">
    <property type="entry name" value="FAD_binding_3"/>
    <property type="match status" value="2"/>
</dbReference>
<evidence type="ECO:0000256" key="1">
    <source>
        <dbReference type="ARBA" id="ARBA00022630"/>
    </source>
</evidence>
<feature type="domain" description="FAD-binding" evidence="5">
    <location>
        <begin position="4"/>
        <end position="166"/>
    </location>
</feature>
<evidence type="ECO:0000256" key="2">
    <source>
        <dbReference type="ARBA" id="ARBA00022827"/>
    </source>
</evidence>
<evidence type="ECO:0000313" key="7">
    <source>
        <dbReference type="Proteomes" id="UP000813444"/>
    </source>
</evidence>
<keyword evidence="3" id="KW-0560">Oxidoreductase</keyword>
<dbReference type="EMBL" id="JAGPNK010000011">
    <property type="protein sequence ID" value="KAH7311660.1"/>
    <property type="molecule type" value="Genomic_DNA"/>
</dbReference>
<dbReference type="PANTHER" id="PTHR46972:SF1">
    <property type="entry name" value="FAD DEPENDENT OXIDOREDUCTASE DOMAIN-CONTAINING PROTEIN"/>
    <property type="match status" value="1"/>
</dbReference>
<sequence length="412" mass="45801">MTKFEVAIIGAGPAGCMLARLLHLGGVNATIFEGEASPNFRSQGGTLDLHSDTGIRAVKEAGLFEEFKAQARYDGQYMAIVDKNLEYHFVKKPEDSARFGERPEIDRVKLRELLAHSLPEGTIKWGHRLQKVDGQTLIFEHTTAEGFDLIVGADGAWSKVRQSIAPDLQPVYMGVASHDLAIPDAEKTAPALYKLVNRGSLFACGEGQRLSIQQLGEGRIEVYACFVAEDPRWMDPDKCKYDVHDLEQTRQAMLDKFSDWRPELREAITSAQGRTVPRSVYSLPPGARWTHRDGVTLIGDAAHLMTPYAGEGVNQALDDSLLLSRAILAAIKDGKDMGKSISKFEGVMFERATPVQQLSYDLCNVWYSTPGAPKTVIPKMVSLHVNQKLPWYLRPMGMLGVHAYFFWRHLTG</sequence>
<organism evidence="6 7">
    <name type="scientific">Stachybotrys elegans</name>
    <dbReference type="NCBI Taxonomy" id="80388"/>
    <lineage>
        <taxon>Eukaryota</taxon>
        <taxon>Fungi</taxon>
        <taxon>Dikarya</taxon>
        <taxon>Ascomycota</taxon>
        <taxon>Pezizomycotina</taxon>
        <taxon>Sordariomycetes</taxon>
        <taxon>Hypocreomycetidae</taxon>
        <taxon>Hypocreales</taxon>
        <taxon>Stachybotryaceae</taxon>
        <taxon>Stachybotrys</taxon>
    </lineage>
</organism>
<keyword evidence="7" id="KW-1185">Reference proteome</keyword>
<dbReference type="PANTHER" id="PTHR46972">
    <property type="entry name" value="MONOOXYGENASE ASQM-RELATED"/>
    <property type="match status" value="1"/>
</dbReference>